<feature type="domain" description="N-acetyltransferase" evidence="4">
    <location>
        <begin position="3"/>
        <end position="162"/>
    </location>
</feature>
<sequence>MTTRIRPWADDDFALLRRANEPGMTEYLGGPESEEKVRERHEKYLRFVRLDTAGIFAIELDGVAVGGVNWWQSEWNGEDTLETGWFVVPEAQGRGVAAAGVALALDDARQRSERRRILAFPATANLPSNRLCARLGFERIGESELPYRDTVLQMAVWSLNLDAPGSAPTL</sequence>
<proteinExistence type="inferred from homology"/>
<comment type="similarity">
    <text evidence="3">Belongs to the acetyltransferase family. RimJ subfamily.</text>
</comment>
<dbReference type="AlphaFoldDB" id="A0AB39BEM3"/>
<dbReference type="EC" id="2.3.-.-" evidence="5"/>
<dbReference type="GO" id="GO:0008999">
    <property type="term" value="F:protein-N-terminal-alanine acetyltransferase activity"/>
    <property type="evidence" value="ECO:0007669"/>
    <property type="project" value="TreeGrafter"/>
</dbReference>
<gene>
    <name evidence="5" type="ORF">ABFY20_14820</name>
</gene>
<dbReference type="PROSITE" id="PS51186">
    <property type="entry name" value="GNAT"/>
    <property type="match status" value="1"/>
</dbReference>
<accession>A0AB39BEM3</accession>
<dbReference type="InterPro" id="IPR000182">
    <property type="entry name" value="GNAT_dom"/>
</dbReference>
<dbReference type="GO" id="GO:0005737">
    <property type="term" value="C:cytoplasm"/>
    <property type="evidence" value="ECO:0007669"/>
    <property type="project" value="TreeGrafter"/>
</dbReference>
<evidence type="ECO:0000256" key="2">
    <source>
        <dbReference type="ARBA" id="ARBA00023315"/>
    </source>
</evidence>
<dbReference type="InterPro" id="IPR051531">
    <property type="entry name" value="N-acetyltransferase"/>
</dbReference>
<organism evidence="5">
    <name type="scientific">Herbiconiux sp. A18JL235</name>
    <dbReference type="NCBI Taxonomy" id="3152363"/>
    <lineage>
        <taxon>Bacteria</taxon>
        <taxon>Bacillati</taxon>
        <taxon>Actinomycetota</taxon>
        <taxon>Actinomycetes</taxon>
        <taxon>Micrococcales</taxon>
        <taxon>Microbacteriaceae</taxon>
        <taxon>Herbiconiux</taxon>
    </lineage>
</organism>
<dbReference type="PANTHER" id="PTHR43792">
    <property type="entry name" value="GNAT FAMILY, PUTATIVE (AFU_ORTHOLOGUE AFUA_3G00765)-RELATED-RELATED"/>
    <property type="match status" value="1"/>
</dbReference>
<dbReference type="InterPro" id="IPR016181">
    <property type="entry name" value="Acyl_CoA_acyltransferase"/>
</dbReference>
<evidence type="ECO:0000313" key="5">
    <source>
        <dbReference type="EMBL" id="XDI04596.1"/>
    </source>
</evidence>
<dbReference type="SUPFAM" id="SSF55729">
    <property type="entry name" value="Acyl-CoA N-acyltransferases (Nat)"/>
    <property type="match status" value="1"/>
</dbReference>
<dbReference type="Pfam" id="PF13302">
    <property type="entry name" value="Acetyltransf_3"/>
    <property type="match status" value="1"/>
</dbReference>
<dbReference type="Gene3D" id="3.40.630.30">
    <property type="match status" value="1"/>
</dbReference>
<evidence type="ECO:0000256" key="1">
    <source>
        <dbReference type="ARBA" id="ARBA00022679"/>
    </source>
</evidence>
<keyword evidence="2 5" id="KW-0012">Acyltransferase</keyword>
<protein>
    <submittedName>
        <fullName evidence="5">GNAT family N-acetyltransferase</fullName>
        <ecNumber evidence="5">2.3.-.-</ecNumber>
    </submittedName>
</protein>
<reference evidence="5" key="1">
    <citation type="submission" date="2024-05" db="EMBL/GenBank/DDBJ databases">
        <title>Herbiconiux sp. A18JL235.</title>
        <authorList>
            <person name="Zhang G."/>
        </authorList>
    </citation>
    <scope>NUCLEOTIDE SEQUENCE</scope>
    <source>
        <strain evidence="5">A18JL235</strain>
    </source>
</reference>
<dbReference type="RefSeq" id="WP_368497000.1">
    <property type="nucleotide sequence ID" value="NZ_CP162511.1"/>
</dbReference>
<evidence type="ECO:0000259" key="4">
    <source>
        <dbReference type="PROSITE" id="PS51186"/>
    </source>
</evidence>
<dbReference type="PANTHER" id="PTHR43792:SF8">
    <property type="entry name" value="[RIBOSOMAL PROTEIN US5]-ALANINE N-ACETYLTRANSFERASE"/>
    <property type="match status" value="1"/>
</dbReference>
<name>A0AB39BEM3_9MICO</name>
<dbReference type="EMBL" id="CP162511">
    <property type="protein sequence ID" value="XDI04596.1"/>
    <property type="molecule type" value="Genomic_DNA"/>
</dbReference>
<keyword evidence="1 5" id="KW-0808">Transferase</keyword>
<evidence type="ECO:0000256" key="3">
    <source>
        <dbReference type="ARBA" id="ARBA00038502"/>
    </source>
</evidence>